<dbReference type="PANTHER" id="PTHR12236:SF79">
    <property type="entry name" value="CUTICULAR PROTEIN 50CB-RELATED"/>
    <property type="match status" value="1"/>
</dbReference>
<feature type="signal peptide" evidence="4">
    <location>
        <begin position="1"/>
        <end position="17"/>
    </location>
</feature>
<dbReference type="PRINTS" id="PR00947">
    <property type="entry name" value="CUTICLE"/>
</dbReference>
<reference evidence="6" key="1">
    <citation type="submission" date="2025-08" db="UniProtKB">
        <authorList>
            <consortium name="RefSeq"/>
        </authorList>
    </citation>
    <scope>IDENTIFICATION</scope>
</reference>
<evidence type="ECO:0000256" key="3">
    <source>
        <dbReference type="SAM" id="MobiDB-lite"/>
    </source>
</evidence>
<dbReference type="GO" id="GO:0005615">
    <property type="term" value="C:extracellular space"/>
    <property type="evidence" value="ECO:0007669"/>
    <property type="project" value="TreeGrafter"/>
</dbReference>
<dbReference type="Proteomes" id="UP000694867">
    <property type="component" value="Unplaced"/>
</dbReference>
<dbReference type="KEGG" id="goe:108864505"/>
<feature type="compositionally biased region" description="Polar residues" evidence="3">
    <location>
        <begin position="135"/>
        <end position="160"/>
    </location>
</feature>
<feature type="compositionally biased region" description="Pro residues" evidence="3">
    <location>
        <begin position="270"/>
        <end position="283"/>
    </location>
</feature>
<organism evidence="5 6">
    <name type="scientific">Galendromus occidentalis</name>
    <name type="common">western predatory mite</name>
    <dbReference type="NCBI Taxonomy" id="34638"/>
    <lineage>
        <taxon>Eukaryota</taxon>
        <taxon>Metazoa</taxon>
        <taxon>Ecdysozoa</taxon>
        <taxon>Arthropoda</taxon>
        <taxon>Chelicerata</taxon>
        <taxon>Arachnida</taxon>
        <taxon>Acari</taxon>
        <taxon>Parasitiformes</taxon>
        <taxon>Mesostigmata</taxon>
        <taxon>Gamasina</taxon>
        <taxon>Phytoseioidea</taxon>
        <taxon>Phytoseiidae</taxon>
        <taxon>Typhlodrominae</taxon>
        <taxon>Galendromus</taxon>
    </lineage>
</organism>
<feature type="region of interest" description="Disordered" evidence="3">
    <location>
        <begin position="24"/>
        <end position="160"/>
    </location>
</feature>
<feature type="compositionally biased region" description="Gly residues" evidence="3">
    <location>
        <begin position="106"/>
        <end position="116"/>
    </location>
</feature>
<dbReference type="InterPro" id="IPR051217">
    <property type="entry name" value="Insect_Cuticle_Struc_Prot"/>
</dbReference>
<evidence type="ECO:0000256" key="4">
    <source>
        <dbReference type="SAM" id="SignalP"/>
    </source>
</evidence>
<dbReference type="PANTHER" id="PTHR12236">
    <property type="entry name" value="STRUCTURAL CONTITUENT OF CUTICLE"/>
    <property type="match status" value="1"/>
</dbReference>
<sequence length="389" mass="41834">MAKRVLFLAPLLAIGYAAYQKPAQDDYEDYGGGGYGGPIQRNPVQPQYQPAAPVQPQYRPPAAVQPQYRPPAPVQPEYRPPAPVQPEYRPPAPVQPEYRPPARAPQGGGGGGGGGSNDYNDPGYDVADEWKPYSFSYSAQDTDGSHSHQQQADSRNRVTGQYSIMMADGRMRIVKYVADENGFRAQIVTNEQGTESKNPADVTIQSSAQTGEEAAKQYGNSYSNSRYDNYAAGPDSRPYAAGPEVRPPPYAAGPASRPAPYASGVSGLPAPVPAPSIPPPPPTRAQSFSNSQNYAKQDTQSYSHHNNQDYSQGHSDYPSTGYSSSRGLSQGYTHQSKNNNHHSAAAPYPRQPGGSYSNDIPDLEDHEDGGYYSGTGSRNGGRSPPSYGR</sequence>
<keyword evidence="4" id="KW-0732">Signal</keyword>
<dbReference type="GO" id="GO:0042302">
    <property type="term" value="F:structural constituent of cuticle"/>
    <property type="evidence" value="ECO:0007669"/>
    <property type="project" value="UniProtKB-UniRule"/>
</dbReference>
<dbReference type="AlphaFoldDB" id="A0AAJ7PA20"/>
<feature type="compositionally biased region" description="Polar residues" evidence="3">
    <location>
        <begin position="284"/>
        <end position="342"/>
    </location>
</feature>
<evidence type="ECO:0000313" key="6">
    <source>
        <dbReference type="RefSeq" id="XP_018495800.1"/>
    </source>
</evidence>
<dbReference type="InterPro" id="IPR000618">
    <property type="entry name" value="Insect_cuticle"/>
</dbReference>
<dbReference type="RefSeq" id="XP_018495800.1">
    <property type="nucleotide sequence ID" value="XM_018640284.1"/>
</dbReference>
<dbReference type="GO" id="GO:0031012">
    <property type="term" value="C:extracellular matrix"/>
    <property type="evidence" value="ECO:0007669"/>
    <property type="project" value="TreeGrafter"/>
</dbReference>
<feature type="chain" id="PRO_5042581668" evidence="4">
    <location>
        <begin position="18"/>
        <end position="389"/>
    </location>
</feature>
<dbReference type="PROSITE" id="PS51155">
    <property type="entry name" value="CHIT_BIND_RR_2"/>
    <property type="match status" value="1"/>
</dbReference>
<dbReference type="PROSITE" id="PS00233">
    <property type="entry name" value="CHIT_BIND_RR_1"/>
    <property type="match status" value="1"/>
</dbReference>
<dbReference type="InterPro" id="IPR031311">
    <property type="entry name" value="CHIT_BIND_RR_consensus"/>
</dbReference>
<feature type="compositionally biased region" description="Low complexity" evidence="3">
    <location>
        <begin position="43"/>
        <end position="67"/>
    </location>
</feature>
<feature type="compositionally biased region" description="Pro residues" evidence="3">
    <location>
        <begin position="68"/>
        <end position="103"/>
    </location>
</feature>
<evidence type="ECO:0000313" key="5">
    <source>
        <dbReference type="Proteomes" id="UP000694867"/>
    </source>
</evidence>
<dbReference type="GeneID" id="108864505"/>
<name>A0AAJ7PA20_9ACAR</name>
<evidence type="ECO:0000256" key="1">
    <source>
        <dbReference type="ARBA" id="ARBA00022460"/>
    </source>
</evidence>
<evidence type="ECO:0000256" key="2">
    <source>
        <dbReference type="PROSITE-ProRule" id="PRU00497"/>
    </source>
</evidence>
<accession>A0AAJ7PA20</accession>
<feature type="region of interest" description="Disordered" evidence="3">
    <location>
        <begin position="188"/>
        <end position="389"/>
    </location>
</feature>
<dbReference type="Pfam" id="PF00379">
    <property type="entry name" value="Chitin_bind_4"/>
    <property type="match status" value="1"/>
</dbReference>
<feature type="compositionally biased region" description="Polar residues" evidence="3">
    <location>
        <begin position="218"/>
        <end position="227"/>
    </location>
</feature>
<feature type="compositionally biased region" description="Polar residues" evidence="3">
    <location>
        <begin position="188"/>
        <end position="210"/>
    </location>
</feature>
<gene>
    <name evidence="6" type="primary">LOC108864505</name>
</gene>
<protein>
    <submittedName>
        <fullName evidence="6">Pro-resilin-like</fullName>
    </submittedName>
</protein>
<keyword evidence="5" id="KW-1185">Reference proteome</keyword>
<proteinExistence type="predicted"/>
<keyword evidence="1 2" id="KW-0193">Cuticle</keyword>